<dbReference type="GO" id="GO:0005886">
    <property type="term" value="C:plasma membrane"/>
    <property type="evidence" value="ECO:0007669"/>
    <property type="project" value="UniProtKB-SubCell"/>
</dbReference>
<keyword evidence="8" id="KW-1185">Reference proteome</keyword>
<evidence type="ECO:0000256" key="2">
    <source>
        <dbReference type="ARBA" id="ARBA00022475"/>
    </source>
</evidence>
<proteinExistence type="predicted"/>
<sequence length="204" mass="21821">MEFSLWLSLVLICLLGAMTPGPSLAVVIQHTVGSSRLHGFCTAWAHALGVALYALCSLLGLSIVLQQSPLLFKIIAYGGAAYLAWLGFKALSSKGGLVNQLKSHQTASYSKAAKDGAMISLLNPKLGLFFLALFSQYVSASSDLSSQVALVSTPLVIDGLWYSLVAFLLTIPKILSAIRQQAIWIDRVSGVILLFLAVRVVWAV</sequence>
<dbReference type="InterPro" id="IPR001123">
    <property type="entry name" value="LeuE-type"/>
</dbReference>
<keyword evidence="5 6" id="KW-0472">Membrane</keyword>
<evidence type="ECO:0000256" key="5">
    <source>
        <dbReference type="ARBA" id="ARBA00023136"/>
    </source>
</evidence>
<keyword evidence="2" id="KW-1003">Cell membrane</keyword>
<evidence type="ECO:0000313" key="8">
    <source>
        <dbReference type="Proteomes" id="UP000569732"/>
    </source>
</evidence>
<evidence type="ECO:0000256" key="6">
    <source>
        <dbReference type="SAM" id="Phobius"/>
    </source>
</evidence>
<evidence type="ECO:0000256" key="1">
    <source>
        <dbReference type="ARBA" id="ARBA00004651"/>
    </source>
</evidence>
<evidence type="ECO:0000256" key="4">
    <source>
        <dbReference type="ARBA" id="ARBA00022989"/>
    </source>
</evidence>
<reference evidence="7 8" key="1">
    <citation type="submission" date="2020-07" db="EMBL/GenBank/DDBJ databases">
        <title>Endozoicomonas sp. nov., isolated from sediment.</title>
        <authorList>
            <person name="Gu T."/>
        </authorList>
    </citation>
    <scope>NUCLEOTIDE SEQUENCE [LARGE SCALE GENOMIC DNA]</scope>
    <source>
        <strain evidence="7 8">SM1973</strain>
    </source>
</reference>
<dbReference type="PANTHER" id="PTHR30086:SF16">
    <property type="entry name" value="AMINO ACID EFFLUX PERMEASE RHTB FAMILY"/>
    <property type="match status" value="1"/>
</dbReference>
<dbReference type="GO" id="GO:0015171">
    <property type="term" value="F:amino acid transmembrane transporter activity"/>
    <property type="evidence" value="ECO:0007669"/>
    <property type="project" value="TreeGrafter"/>
</dbReference>
<keyword evidence="4 6" id="KW-1133">Transmembrane helix</keyword>
<dbReference type="EMBL" id="JACCKB010000001">
    <property type="protein sequence ID" value="NYZ64521.1"/>
    <property type="molecule type" value="Genomic_DNA"/>
</dbReference>
<dbReference type="PIRSF" id="PIRSF006324">
    <property type="entry name" value="LeuE"/>
    <property type="match status" value="1"/>
</dbReference>
<comment type="caution">
    <text evidence="7">The sequence shown here is derived from an EMBL/GenBank/DDBJ whole genome shotgun (WGS) entry which is preliminary data.</text>
</comment>
<evidence type="ECO:0000256" key="3">
    <source>
        <dbReference type="ARBA" id="ARBA00022692"/>
    </source>
</evidence>
<feature type="transmembrane region" description="Helical" evidence="6">
    <location>
        <begin position="44"/>
        <end position="65"/>
    </location>
</feature>
<dbReference type="PANTHER" id="PTHR30086">
    <property type="entry name" value="ARGININE EXPORTER PROTEIN ARGO"/>
    <property type="match status" value="1"/>
</dbReference>
<gene>
    <name evidence="7" type="ORF">H0A36_00785</name>
</gene>
<dbReference type="Proteomes" id="UP000569732">
    <property type="component" value="Unassembled WGS sequence"/>
</dbReference>
<feature type="transmembrane region" description="Helical" evidence="6">
    <location>
        <begin position="148"/>
        <end position="171"/>
    </location>
</feature>
<name>A0A853I3I9_9GAMM</name>
<feature type="transmembrane region" description="Helical" evidence="6">
    <location>
        <begin position="70"/>
        <end position="88"/>
    </location>
</feature>
<accession>A0A853I3I9</accession>
<keyword evidence="3 6" id="KW-0812">Transmembrane</keyword>
<feature type="transmembrane region" description="Helical" evidence="6">
    <location>
        <begin position="183"/>
        <end position="202"/>
    </location>
</feature>
<protein>
    <submittedName>
        <fullName evidence="7">LysE family translocator</fullName>
    </submittedName>
</protein>
<evidence type="ECO:0000313" key="7">
    <source>
        <dbReference type="EMBL" id="NYZ64521.1"/>
    </source>
</evidence>
<dbReference type="RefSeq" id="WP_180566550.1">
    <property type="nucleotide sequence ID" value="NZ_JACCKB010000001.1"/>
</dbReference>
<organism evidence="7 8">
    <name type="scientific">Spartinivicinus marinus</name>
    <dbReference type="NCBI Taxonomy" id="2994442"/>
    <lineage>
        <taxon>Bacteria</taxon>
        <taxon>Pseudomonadati</taxon>
        <taxon>Pseudomonadota</taxon>
        <taxon>Gammaproteobacteria</taxon>
        <taxon>Oceanospirillales</taxon>
        <taxon>Zooshikellaceae</taxon>
        <taxon>Spartinivicinus</taxon>
    </lineage>
</organism>
<comment type="subcellular location">
    <subcellularLocation>
        <location evidence="1">Cell membrane</location>
        <topology evidence="1">Multi-pass membrane protein</topology>
    </subcellularLocation>
</comment>
<dbReference type="Pfam" id="PF01810">
    <property type="entry name" value="LysE"/>
    <property type="match status" value="1"/>
</dbReference>
<dbReference type="AlphaFoldDB" id="A0A853I3I9"/>